<sequence length="187" mass="20831">MSQLGVLNSLAEAQFPLYSIFTSASVNRTHITSTSFNSFWVVVDSLLSSTSASASLNTTRSLTFQGSLGLTTHSRILRFRTKSQRASRRSLDTTTITSYDSSGSGENGLHKFYKRTWENLRYEDKGSSFSNGFERPHFPVTRQETLNHPGIRGNGKRTIEGFLEASENNVNDVAALNARPDKKDKKK</sequence>
<name>A0A8X6YLI5_9ARAC</name>
<keyword evidence="2" id="KW-1185">Reference proteome</keyword>
<dbReference type="Proteomes" id="UP000886998">
    <property type="component" value="Unassembled WGS sequence"/>
</dbReference>
<evidence type="ECO:0000313" key="2">
    <source>
        <dbReference type="Proteomes" id="UP000886998"/>
    </source>
</evidence>
<evidence type="ECO:0000313" key="1">
    <source>
        <dbReference type="EMBL" id="GFY74573.1"/>
    </source>
</evidence>
<reference evidence="1" key="1">
    <citation type="submission" date="2020-08" db="EMBL/GenBank/DDBJ databases">
        <title>Multicomponent nature underlies the extraordinary mechanical properties of spider dragline silk.</title>
        <authorList>
            <person name="Kono N."/>
            <person name="Nakamura H."/>
            <person name="Mori M."/>
            <person name="Yoshida Y."/>
            <person name="Ohtoshi R."/>
            <person name="Malay A.D."/>
            <person name="Moran D.A.P."/>
            <person name="Tomita M."/>
            <person name="Numata K."/>
            <person name="Arakawa K."/>
        </authorList>
    </citation>
    <scope>NUCLEOTIDE SEQUENCE</scope>
</reference>
<comment type="caution">
    <text evidence="1">The sequence shown here is derived from an EMBL/GenBank/DDBJ whole genome shotgun (WGS) entry which is preliminary data.</text>
</comment>
<dbReference type="OrthoDB" id="6434593at2759"/>
<dbReference type="EMBL" id="BMAV01020827">
    <property type="protein sequence ID" value="GFY74573.1"/>
    <property type="molecule type" value="Genomic_DNA"/>
</dbReference>
<dbReference type="AlphaFoldDB" id="A0A8X6YLI5"/>
<protein>
    <submittedName>
        <fullName evidence="1">Sushi, von Willebrand factor type A, EGF and pentraxin domain-containing protein 1</fullName>
    </submittedName>
</protein>
<gene>
    <name evidence="1" type="primary">NCL1_46442</name>
    <name evidence="1" type="ORF">TNIN_107781</name>
</gene>
<organism evidence="1 2">
    <name type="scientific">Trichonephila inaurata madagascariensis</name>
    <dbReference type="NCBI Taxonomy" id="2747483"/>
    <lineage>
        <taxon>Eukaryota</taxon>
        <taxon>Metazoa</taxon>
        <taxon>Ecdysozoa</taxon>
        <taxon>Arthropoda</taxon>
        <taxon>Chelicerata</taxon>
        <taxon>Arachnida</taxon>
        <taxon>Araneae</taxon>
        <taxon>Araneomorphae</taxon>
        <taxon>Entelegynae</taxon>
        <taxon>Araneoidea</taxon>
        <taxon>Nephilidae</taxon>
        <taxon>Trichonephila</taxon>
        <taxon>Trichonephila inaurata</taxon>
    </lineage>
</organism>
<accession>A0A8X6YLI5</accession>
<proteinExistence type="predicted"/>